<evidence type="ECO:0000256" key="1">
    <source>
        <dbReference type="ARBA" id="ARBA00009649"/>
    </source>
</evidence>
<dbReference type="SUPFAM" id="SSF52799">
    <property type="entry name" value="(Phosphotyrosine protein) phosphatases II"/>
    <property type="match status" value="1"/>
</dbReference>
<feature type="compositionally biased region" description="Pro residues" evidence="3">
    <location>
        <begin position="65"/>
        <end position="81"/>
    </location>
</feature>
<feature type="compositionally biased region" description="Polar residues" evidence="3">
    <location>
        <begin position="1058"/>
        <end position="1069"/>
    </location>
</feature>
<feature type="compositionally biased region" description="Basic and acidic residues" evidence="3">
    <location>
        <begin position="1373"/>
        <end position="1382"/>
    </location>
</feature>
<dbReference type="SMART" id="SM00194">
    <property type="entry name" value="PTPc"/>
    <property type="match status" value="1"/>
</dbReference>
<feature type="region of interest" description="Disordered" evidence="3">
    <location>
        <begin position="55"/>
        <end position="100"/>
    </location>
</feature>
<dbReference type="InterPro" id="IPR003595">
    <property type="entry name" value="Tyr_Pase_cat"/>
</dbReference>
<evidence type="ECO:0000313" key="7">
    <source>
        <dbReference type="EMBL" id="QDK64586.1"/>
    </source>
</evidence>
<dbReference type="PRINTS" id="PR00700">
    <property type="entry name" value="PRTYPHPHTASE"/>
</dbReference>
<dbReference type="SMR" id="A0A514YQR1"/>
<dbReference type="Pfam" id="PF00102">
    <property type="entry name" value="Y_phosphatase"/>
    <property type="match status" value="2"/>
</dbReference>
<reference evidence="7" key="1">
    <citation type="submission" date="2018-12" db="EMBL/GenBank/DDBJ databases">
        <authorList>
            <person name="Hu Y."/>
        </authorList>
    </citation>
    <scope>NUCLEOTIDE SEQUENCE</scope>
    <source>
        <strain evidence="7">GL29305-R1</strain>
    </source>
</reference>
<gene>
    <name evidence="7" type="primary">Ptp3</name>
</gene>
<sequence length="1442" mass="155104">MHLSSSSSVRPSSPTTAYSNIPTLTSGLPEDSLDGFAAAISARYARQATSLISLNSPSVSTPQSPASPPHPSQRSPGPIPPLMTSSLSLPPMPSSSTLGSSSSVLPPTAFISLSPSSLPTVLSDESALILDIRPHNSYFQARVPNALCLSVPSTLLKRPNFPLARLAEMLPTSAARDKFARWPHASRILVYDADSAALPPTSNLLGLMRKFRNEGFPDTREIAWLRSGFHAVWREHPSLVEHGPPPDAFDEDDATGEPETDGDPAPLGRMASNSATTRVLRAKHLPKDAFTTASTVPFKPRGVLPGNNPLKLVPPTPSMSRECLSSSAALPLATSVVTVPPPLATASLSGPPVPGKAKRAQFNLRLPPGLVQHGTAGGAPLMSIPNGALFSAPTLSPPYSHPGSYENPSFSLPGRPVAFNPFFDTIRQNIELGSRDSKTTHSEGIPLKLSRRVCRRVGELPFEWLRQIARKSRQVGADSSDLGSDSDGADGDESISEGPSTSKAISEGNVPPPRPSHVKVTSTARRSPQRSPFSSPSQPLPVPSSSSPHPGPLSPTSSVDSPSPPGADDLTRLLESQFYRIELGEQKRLLGVMERHSMESGKVIHEAPGVRGFVGIVPPGHGKSVPGSAGSGSSSSAGAVEPEPASPFPFSITAGLEKGAKNRYRNIWPFEHARVRLRKAKPDDDDYMNASYVQPLGTTKRYIATQGPLPTTFTDFWTLCWEQNVHVIVMLTREIEGSSVKCGKYWEDGTYGTLRLKLVETNDTPERERKRRESETSGGFFSQHIPHATKSGSRGRDPEAESTIKRVFELSNVAYPHAPPRIVTQFQYLGWPDLNVPDDPHGILNLMRQVEDAAELSRRADQKPWEEAAFHRRTTSQGSPPPLHGNTVVASKGRCIDEVDPVTGVATIARDNAPLLLHCSAGVGRTGGFIAVDAILDGVRREMRKRKAGVERDTADARAASEFGQGRCGSAPLRERSRSNSNSQPRSRSLSVMSTTLESEAEAEPMEVDQDPPAGEGSEKAPLTMPVSVGDQEVHVPVAGFTEPVPMEVDGHPDQEKVPTSPTPSTSLKRSALPPPLLQASPALVEEVRRATLNHDKWTSMSPTTPSTAKGEGGETFDQRFARRLPPSETSSDSFPARSRSGSSRTRKRTRSRSESRDTASASPPTSHADSSTSLMVGKTAELSVTSPSPPLLSEEASDAGQRLTSSSSSEQHVNVSAGAGAPIRPSLTAQSHRLNTWRSEVHCSSDVVEQPPAVAVAVEQKVDTPYPILKEPRKLHGDASPPLLSSYDEPIRRVVEDMREQRMSLCQSLRQYVFVHRAIIEGALMIVDEEKRREAEERLAHADGLVGSELPRKRRSSAPDSTSEGEGDEEQGERTELEIDTAHLGVGLGTRAKRGASPTELTKEAIDGGVLLTKRPSLKKHGRQKMGEFEPLVGEASMMSL</sequence>
<dbReference type="EMBL" id="MK313714">
    <property type="protein sequence ID" value="QDK64586.1"/>
    <property type="molecule type" value="mRNA"/>
</dbReference>
<dbReference type="InterPro" id="IPR029021">
    <property type="entry name" value="Prot-tyrosine_phosphatase-like"/>
</dbReference>
<dbReference type="PROSITE" id="PS50056">
    <property type="entry name" value="TYR_PHOSPHATASE_2"/>
    <property type="match status" value="1"/>
</dbReference>
<evidence type="ECO:0000259" key="5">
    <source>
        <dbReference type="PROSITE" id="PS50056"/>
    </source>
</evidence>
<feature type="region of interest" description="Disordered" evidence="3">
    <location>
        <begin position="240"/>
        <end position="271"/>
    </location>
</feature>
<protein>
    <recommendedName>
        <fullName evidence="2">protein-tyrosine-phosphatase</fullName>
        <ecNumber evidence="2">3.1.3.48</ecNumber>
    </recommendedName>
</protein>
<organism evidence="7">
    <name type="scientific">Ganoderma lucidum</name>
    <name type="common">Ling zhi medicinal fungus</name>
    <name type="synonym">Bracket fungus</name>
    <dbReference type="NCBI Taxonomy" id="5315"/>
    <lineage>
        <taxon>Eukaryota</taxon>
        <taxon>Fungi</taxon>
        <taxon>Dikarya</taxon>
        <taxon>Basidiomycota</taxon>
        <taxon>Agaricomycotina</taxon>
        <taxon>Agaricomycetes</taxon>
        <taxon>Polyporales</taxon>
        <taxon>Polyporaceae</taxon>
        <taxon>Ganoderma</taxon>
    </lineage>
</organism>
<dbReference type="InterPro" id="IPR050348">
    <property type="entry name" value="Protein-Tyr_Phosphatase"/>
</dbReference>
<dbReference type="InterPro" id="IPR000387">
    <property type="entry name" value="Tyr_Pase_dom"/>
</dbReference>
<comment type="similarity">
    <text evidence="1">Belongs to the protein-tyrosine phosphatase family. Non-receptor class subfamily.</text>
</comment>
<dbReference type="PROSITE" id="PS50055">
    <property type="entry name" value="TYR_PHOSPHATASE_PTP"/>
    <property type="match status" value="1"/>
</dbReference>
<dbReference type="GO" id="GO:0004725">
    <property type="term" value="F:protein tyrosine phosphatase activity"/>
    <property type="evidence" value="ECO:0007669"/>
    <property type="project" value="UniProtKB-EC"/>
</dbReference>
<dbReference type="PROSITE" id="PS00383">
    <property type="entry name" value="TYR_PHOSPHATASE_1"/>
    <property type="match status" value="1"/>
</dbReference>
<evidence type="ECO:0000259" key="4">
    <source>
        <dbReference type="PROSITE" id="PS50055"/>
    </source>
</evidence>
<feature type="compositionally biased region" description="Polar residues" evidence="3">
    <location>
        <begin position="1099"/>
        <end position="1108"/>
    </location>
</feature>
<feature type="compositionally biased region" description="Basic and acidic residues" evidence="3">
    <location>
        <begin position="762"/>
        <end position="775"/>
    </location>
</feature>
<proteinExistence type="evidence at transcript level"/>
<feature type="region of interest" description="Disordered" evidence="3">
    <location>
        <begin position="1043"/>
        <end position="1081"/>
    </location>
</feature>
<feature type="compositionally biased region" description="Low complexity" evidence="3">
    <location>
        <begin position="1182"/>
        <end position="1195"/>
    </location>
</feature>
<feature type="compositionally biased region" description="Low complexity" evidence="3">
    <location>
        <begin position="624"/>
        <end position="643"/>
    </location>
</feature>
<dbReference type="SUPFAM" id="SSF52821">
    <property type="entry name" value="Rhodanese/Cell cycle control phosphatase"/>
    <property type="match status" value="1"/>
</dbReference>
<feature type="region of interest" description="Disordered" evidence="3">
    <location>
        <begin position="618"/>
        <end position="643"/>
    </location>
</feature>
<feature type="compositionally biased region" description="Low complexity" evidence="3">
    <location>
        <begin position="1"/>
        <end position="14"/>
    </location>
</feature>
<feature type="region of interest" description="Disordered" evidence="3">
    <location>
        <begin position="944"/>
        <end position="1024"/>
    </location>
</feature>
<dbReference type="PROSITE" id="PS50206">
    <property type="entry name" value="RHODANESE_3"/>
    <property type="match status" value="1"/>
</dbReference>
<accession>A0A514YQR1</accession>
<evidence type="ECO:0000259" key="6">
    <source>
        <dbReference type="PROSITE" id="PS50206"/>
    </source>
</evidence>
<dbReference type="InterPro" id="IPR036873">
    <property type="entry name" value="Rhodanese-like_dom_sf"/>
</dbReference>
<feature type="compositionally biased region" description="Acidic residues" evidence="3">
    <location>
        <begin position="999"/>
        <end position="1010"/>
    </location>
</feature>
<feature type="region of interest" description="Disordered" evidence="3">
    <location>
        <begin position="1094"/>
        <end position="1227"/>
    </location>
</feature>
<feature type="compositionally biased region" description="Polar residues" evidence="3">
    <location>
        <begin position="1164"/>
        <end position="1175"/>
    </location>
</feature>
<feature type="region of interest" description="Disordered" evidence="3">
    <location>
        <begin position="1341"/>
        <end position="1442"/>
    </location>
</feature>
<evidence type="ECO:0000256" key="2">
    <source>
        <dbReference type="ARBA" id="ARBA00013064"/>
    </source>
</evidence>
<dbReference type="Gene3D" id="3.90.190.10">
    <property type="entry name" value="Protein tyrosine phosphatase superfamily"/>
    <property type="match status" value="2"/>
</dbReference>
<feature type="region of interest" description="Disordered" evidence="3">
    <location>
        <begin position="762"/>
        <end position="801"/>
    </location>
</feature>
<feature type="compositionally biased region" description="Low complexity" evidence="3">
    <location>
        <begin position="82"/>
        <end position="100"/>
    </location>
</feature>
<name>A0A514YQR1_GANLU</name>
<feature type="compositionally biased region" description="Acidic residues" evidence="3">
    <location>
        <begin position="248"/>
        <end position="262"/>
    </location>
</feature>
<feature type="region of interest" description="Disordered" evidence="3">
    <location>
        <begin position="1"/>
        <end position="29"/>
    </location>
</feature>
<feature type="compositionally biased region" description="Low complexity" evidence="3">
    <location>
        <begin position="529"/>
        <end position="561"/>
    </location>
</feature>
<feature type="compositionally biased region" description="Polar residues" evidence="3">
    <location>
        <begin position="15"/>
        <end position="26"/>
    </location>
</feature>
<feature type="region of interest" description="Disordered" evidence="3">
    <location>
        <begin position="471"/>
        <end position="570"/>
    </location>
</feature>
<dbReference type="InterPro" id="IPR000242">
    <property type="entry name" value="PTP_cat"/>
</dbReference>
<feature type="compositionally biased region" description="Low complexity" evidence="3">
    <location>
        <begin position="476"/>
        <end position="486"/>
    </location>
</feature>
<feature type="compositionally biased region" description="Low complexity" evidence="3">
    <location>
        <begin position="979"/>
        <end position="991"/>
    </location>
</feature>
<dbReference type="PANTHER" id="PTHR19134">
    <property type="entry name" value="RECEPTOR-TYPE TYROSINE-PROTEIN PHOSPHATASE"/>
    <property type="match status" value="1"/>
</dbReference>
<feature type="domain" description="Rhodanese" evidence="6">
    <location>
        <begin position="123"/>
        <end position="241"/>
    </location>
</feature>
<dbReference type="InterPro" id="IPR001763">
    <property type="entry name" value="Rhodanese-like_dom"/>
</dbReference>
<dbReference type="InterPro" id="IPR016130">
    <property type="entry name" value="Tyr_Pase_AS"/>
</dbReference>
<evidence type="ECO:0000256" key="3">
    <source>
        <dbReference type="SAM" id="MobiDB-lite"/>
    </source>
</evidence>
<dbReference type="SMART" id="SM00404">
    <property type="entry name" value="PTPc_motif"/>
    <property type="match status" value="1"/>
</dbReference>
<dbReference type="PANTHER" id="PTHR19134:SF561">
    <property type="entry name" value="PROTEIN TYROSINE PHOSPHATASE 36E, ISOFORM A"/>
    <property type="match status" value="1"/>
</dbReference>
<dbReference type="Gene3D" id="3.40.250.10">
    <property type="entry name" value="Rhodanese-like domain"/>
    <property type="match status" value="1"/>
</dbReference>
<feature type="domain" description="Tyrosine-protein phosphatase" evidence="4">
    <location>
        <begin position="661"/>
        <end position="942"/>
    </location>
</feature>
<dbReference type="EC" id="3.1.3.48" evidence="2"/>
<feature type="domain" description="Tyrosine specific protein phosphatases" evidence="5">
    <location>
        <begin position="893"/>
        <end position="935"/>
    </location>
</feature>